<dbReference type="InterPro" id="IPR000262">
    <property type="entry name" value="FMN-dep_DH"/>
</dbReference>
<comment type="caution">
    <text evidence="9">The sequence shown here is derived from an EMBL/GenBank/DDBJ whole genome shotgun (WGS) entry which is preliminary data.</text>
</comment>
<feature type="binding site" evidence="7">
    <location>
        <position position="313"/>
    </location>
    <ligand>
        <name>glyoxylate</name>
        <dbReference type="ChEBI" id="CHEBI:36655"/>
    </ligand>
</feature>
<keyword evidence="10" id="KW-1185">Reference proteome</keyword>
<feature type="domain" description="FMN hydroxy acid dehydrogenase" evidence="8">
    <location>
        <begin position="38"/>
        <end position="418"/>
    </location>
</feature>
<feature type="binding site" evidence="7">
    <location>
        <position position="147"/>
    </location>
    <ligand>
        <name>FMN</name>
        <dbReference type="ChEBI" id="CHEBI:58210"/>
    </ligand>
</feature>
<evidence type="ECO:0000313" key="9">
    <source>
        <dbReference type="EMBL" id="KAJ9612382.1"/>
    </source>
</evidence>
<dbReference type="PANTHER" id="PTHR10578:SF143">
    <property type="entry name" value="FMN-DEPENDENT ALPHA-HYDROXY ACID DEHYDROGENASE PB1A11.03"/>
    <property type="match status" value="1"/>
</dbReference>
<feature type="binding site" evidence="7">
    <location>
        <position position="209"/>
    </location>
    <ligand>
        <name>glyoxylate</name>
        <dbReference type="ChEBI" id="CHEBI:36655"/>
    </ligand>
</feature>
<dbReference type="EMBL" id="JAPDRK010000005">
    <property type="protein sequence ID" value="KAJ9612382.1"/>
    <property type="molecule type" value="Genomic_DNA"/>
</dbReference>
<gene>
    <name evidence="9" type="ORF">H2200_003979</name>
</gene>
<feature type="binding site" evidence="7">
    <location>
        <position position="64"/>
    </location>
    <ligand>
        <name>glyoxylate</name>
        <dbReference type="ChEBI" id="CHEBI:36655"/>
    </ligand>
</feature>
<reference evidence="9" key="1">
    <citation type="submission" date="2022-10" db="EMBL/GenBank/DDBJ databases">
        <title>Culturing micro-colonial fungi from biological soil crusts in the Mojave desert and describing Neophaeococcomyces mojavensis, and introducing the new genera and species Taxawa tesnikishii.</title>
        <authorList>
            <person name="Kurbessoian T."/>
            <person name="Stajich J.E."/>
        </authorList>
    </citation>
    <scope>NUCLEOTIDE SEQUENCE</scope>
    <source>
        <strain evidence="9">TK_41</strain>
    </source>
</reference>
<organism evidence="9 10">
    <name type="scientific">Cladophialophora chaetospira</name>
    <dbReference type="NCBI Taxonomy" id="386627"/>
    <lineage>
        <taxon>Eukaryota</taxon>
        <taxon>Fungi</taxon>
        <taxon>Dikarya</taxon>
        <taxon>Ascomycota</taxon>
        <taxon>Pezizomycotina</taxon>
        <taxon>Eurotiomycetes</taxon>
        <taxon>Chaetothyriomycetidae</taxon>
        <taxon>Chaetothyriales</taxon>
        <taxon>Herpotrichiellaceae</taxon>
        <taxon>Cladophialophora</taxon>
    </lineage>
</organism>
<dbReference type="PROSITE" id="PS00557">
    <property type="entry name" value="FMN_HYDROXY_ACID_DH_1"/>
    <property type="match status" value="1"/>
</dbReference>
<evidence type="ECO:0000256" key="4">
    <source>
        <dbReference type="ARBA" id="ARBA00023002"/>
    </source>
</evidence>
<dbReference type="GO" id="GO:0010181">
    <property type="term" value="F:FMN binding"/>
    <property type="evidence" value="ECO:0007669"/>
    <property type="project" value="InterPro"/>
</dbReference>
<dbReference type="InterPro" id="IPR037350">
    <property type="entry name" value="LMO_FMN"/>
</dbReference>
<dbReference type="GO" id="GO:0016491">
    <property type="term" value="F:oxidoreductase activity"/>
    <property type="evidence" value="ECO:0007669"/>
    <property type="project" value="UniProtKB-KW"/>
</dbReference>
<feature type="binding site" evidence="7">
    <location>
        <position position="200"/>
    </location>
    <ligand>
        <name>FMN</name>
        <dbReference type="ChEBI" id="CHEBI:58210"/>
    </ligand>
</feature>
<accession>A0AA39CL91</accession>
<dbReference type="InterPro" id="IPR008259">
    <property type="entry name" value="FMN_hydac_DH_AS"/>
</dbReference>
<dbReference type="PIRSF" id="PIRSF000138">
    <property type="entry name" value="Al-hdrx_acd_dh"/>
    <property type="match status" value="1"/>
</dbReference>
<evidence type="ECO:0000259" key="8">
    <source>
        <dbReference type="PROSITE" id="PS51349"/>
    </source>
</evidence>
<dbReference type="Proteomes" id="UP001172673">
    <property type="component" value="Unassembled WGS sequence"/>
</dbReference>
<evidence type="ECO:0000256" key="3">
    <source>
        <dbReference type="ARBA" id="ARBA00022643"/>
    </source>
</evidence>
<feature type="binding site" evidence="7">
    <location>
        <begin position="344"/>
        <end position="348"/>
    </location>
    <ligand>
        <name>FMN</name>
        <dbReference type="ChEBI" id="CHEBI:58210"/>
    </ligand>
</feature>
<proteinExistence type="inferred from homology"/>
<feature type="binding site" evidence="7">
    <location>
        <position position="289"/>
    </location>
    <ligand>
        <name>FMN</name>
        <dbReference type="ChEBI" id="CHEBI:58210"/>
    </ligand>
</feature>
<evidence type="ECO:0000256" key="6">
    <source>
        <dbReference type="PIRSR" id="PIRSR000138-1"/>
    </source>
</evidence>
<dbReference type="InterPro" id="IPR037396">
    <property type="entry name" value="FMN_HAD"/>
</dbReference>
<comment type="cofactor">
    <cofactor evidence="1">
        <name>FMN</name>
        <dbReference type="ChEBI" id="CHEBI:58210"/>
    </cofactor>
</comment>
<feature type="binding site" evidence="7">
    <location>
        <position position="172"/>
    </location>
    <ligand>
        <name>glyoxylate</name>
        <dbReference type="ChEBI" id="CHEBI:36655"/>
    </ligand>
</feature>
<dbReference type="AlphaFoldDB" id="A0AA39CL91"/>
<feature type="binding site" evidence="7">
    <location>
        <position position="311"/>
    </location>
    <ligand>
        <name>FMN</name>
        <dbReference type="ChEBI" id="CHEBI:58210"/>
    </ligand>
</feature>
<dbReference type="CDD" id="cd03332">
    <property type="entry name" value="LMO_FMN"/>
    <property type="match status" value="1"/>
</dbReference>
<feature type="binding site" evidence="7">
    <location>
        <position position="170"/>
    </location>
    <ligand>
        <name>FMN</name>
        <dbReference type="ChEBI" id="CHEBI:58210"/>
    </ligand>
</feature>
<feature type="active site" description="Proton acceptor" evidence="6">
    <location>
        <position position="313"/>
    </location>
</feature>
<feature type="binding site" evidence="7">
    <location>
        <begin position="367"/>
        <end position="368"/>
    </location>
    <ligand>
        <name>FMN</name>
        <dbReference type="ChEBI" id="CHEBI:58210"/>
    </ligand>
</feature>
<dbReference type="InterPro" id="IPR013785">
    <property type="entry name" value="Aldolase_TIM"/>
</dbReference>
<protein>
    <recommendedName>
        <fullName evidence="8">FMN hydroxy acid dehydrogenase domain-containing protein</fullName>
    </recommendedName>
</protein>
<feature type="binding site" evidence="7">
    <location>
        <position position="316"/>
    </location>
    <ligand>
        <name>glyoxylate</name>
        <dbReference type="ChEBI" id="CHEBI:36655"/>
    </ligand>
</feature>
<evidence type="ECO:0000256" key="2">
    <source>
        <dbReference type="ARBA" id="ARBA00022630"/>
    </source>
</evidence>
<feature type="binding site" evidence="7">
    <location>
        <begin position="118"/>
        <end position="120"/>
    </location>
    <ligand>
        <name>FMN</name>
        <dbReference type="ChEBI" id="CHEBI:58210"/>
    </ligand>
</feature>
<dbReference type="InterPro" id="IPR012133">
    <property type="entry name" value="Alpha-hydoxy_acid_DH_FMN"/>
</dbReference>
<dbReference type="Gene3D" id="3.20.20.70">
    <property type="entry name" value="Aldolase class I"/>
    <property type="match status" value="1"/>
</dbReference>
<dbReference type="SUPFAM" id="SSF51395">
    <property type="entry name" value="FMN-linked oxidoreductases"/>
    <property type="match status" value="1"/>
</dbReference>
<dbReference type="Pfam" id="PF01070">
    <property type="entry name" value="FMN_dh"/>
    <property type="match status" value="1"/>
</dbReference>
<comment type="similarity">
    <text evidence="5">Belongs to the FMN-dependent alpha-hydroxy acid dehydrogenase family.</text>
</comment>
<keyword evidence="4" id="KW-0560">Oxidoreductase</keyword>
<dbReference type="FunFam" id="3.20.20.70:FF:000132">
    <property type="entry name" value="FMN dependent dehydrogenase"/>
    <property type="match status" value="1"/>
</dbReference>
<evidence type="ECO:0000313" key="10">
    <source>
        <dbReference type="Proteomes" id="UP001172673"/>
    </source>
</evidence>
<name>A0AA39CL91_9EURO</name>
<evidence type="ECO:0000256" key="5">
    <source>
        <dbReference type="ARBA" id="ARBA00024042"/>
    </source>
</evidence>
<dbReference type="PROSITE" id="PS51349">
    <property type="entry name" value="FMN_HYDROXY_ACID_DH_2"/>
    <property type="match status" value="1"/>
</dbReference>
<keyword evidence="2 7" id="KW-0285">Flavoprotein</keyword>
<evidence type="ECO:0000256" key="1">
    <source>
        <dbReference type="ARBA" id="ARBA00001917"/>
    </source>
</evidence>
<keyword evidence="3 7" id="KW-0288">FMN</keyword>
<evidence type="ECO:0000256" key="7">
    <source>
        <dbReference type="PIRSR" id="PIRSR000138-2"/>
    </source>
</evidence>
<dbReference type="PANTHER" id="PTHR10578">
    <property type="entry name" value="S -2-HYDROXY-ACID OXIDASE-RELATED"/>
    <property type="match status" value="1"/>
</dbReference>
<sequence>MSFKVADSVAHRVDRPIPKPVNPVEYETSIYQKGLKYERPPFTFHSDLWEPEAEKRMSAESKGYVIGNAGTGETARKNREAFGKWSIVPKRLVKTSSLPDLSTKVLGKEFPFPIAVAPVGVQRIFNPDGEEASAAAAAAESVPYIMSTASSTSIEDVAKAANGNGTRWFQLYWPANENDEITASLLSRAKKAGFSALFVTLDTYILGWRPSDMDNGYNPFLRSDKIGVAIGFSDPVFRKKFKEKHGVEVEEDMHNAAAEWTRTVFPLFSHGWEDIKFLKQHWDGPIILKGIQTVGDAQKCVELGLQGIVVSNHGGRQVDGGVSSLGVLPRIVDTVGGKLDIFFDSGIRAGADIAKALALGAQMVLVGRPYVYGLALGGEQGVRHVLKSLLGDLELTLHLAGVESASPKHLNRDVLEREDRL</sequence>